<proteinExistence type="predicted"/>
<evidence type="ECO:0000256" key="1">
    <source>
        <dbReference type="ARBA" id="ARBA00022649"/>
    </source>
</evidence>
<dbReference type="PANTHER" id="PTHR38813">
    <property type="match status" value="1"/>
</dbReference>
<dbReference type="SUPFAM" id="SSF143011">
    <property type="entry name" value="RelE-like"/>
    <property type="match status" value="1"/>
</dbReference>
<dbReference type="RefSeq" id="WP_105070863.1">
    <property type="nucleotide sequence ID" value="NZ_MTPW01000001.1"/>
</dbReference>
<dbReference type="PANTHER" id="PTHR38813:SF1">
    <property type="entry name" value="TOXIN RELE1-RELATED"/>
    <property type="match status" value="1"/>
</dbReference>
<keyword evidence="1" id="KW-1277">Toxin-antitoxin system</keyword>
<dbReference type="Gene3D" id="3.30.2310.20">
    <property type="entry name" value="RelE-like"/>
    <property type="match status" value="1"/>
</dbReference>
<comment type="caution">
    <text evidence="2">The sequence shown here is derived from an EMBL/GenBank/DDBJ whole genome shotgun (WGS) entry which is preliminary data.</text>
</comment>
<reference evidence="2 3" key="1">
    <citation type="submission" date="2017-01" db="EMBL/GenBank/DDBJ databases">
        <title>Trade-off between light-utilization and light-protection in marine flavobacteria.</title>
        <authorList>
            <person name="Kumagai Y."/>
            <person name="Yoshizawa S."/>
            <person name="Kogure K."/>
            <person name="Iwasaki W."/>
        </authorList>
    </citation>
    <scope>NUCLEOTIDE SEQUENCE [LARGE SCALE GENOMIC DNA]</scope>
    <source>
        <strain evidence="2 3">KCTC 32109</strain>
    </source>
</reference>
<dbReference type="EMBL" id="MTPW01000001">
    <property type="protein sequence ID" value="PQJ31751.1"/>
    <property type="molecule type" value="Genomic_DNA"/>
</dbReference>
<protein>
    <submittedName>
        <fullName evidence="2">Plasmid stabilization protein</fullName>
    </submittedName>
</protein>
<evidence type="ECO:0000313" key="3">
    <source>
        <dbReference type="Proteomes" id="UP000239747"/>
    </source>
</evidence>
<dbReference type="Proteomes" id="UP000239747">
    <property type="component" value="Unassembled WGS sequence"/>
</dbReference>
<accession>A0A2S7UAX3</accession>
<evidence type="ECO:0000313" key="2">
    <source>
        <dbReference type="EMBL" id="PQJ31751.1"/>
    </source>
</evidence>
<dbReference type="InterPro" id="IPR007712">
    <property type="entry name" value="RelE/ParE_toxin"/>
</dbReference>
<sequence length="88" mass="10298">MEVIFLKSFLKDLKKVKNKKLKQQVKDAILEVEKAKTVSEISNIKKLSGFLGVYRIRIGSYRIGLYVNDSRVEFARFVKRADIYKLFP</sequence>
<dbReference type="OrthoDB" id="5570653at2"/>
<dbReference type="InterPro" id="IPR052747">
    <property type="entry name" value="TA_system_RelE_toxin"/>
</dbReference>
<keyword evidence="3" id="KW-1185">Reference proteome</keyword>
<dbReference type="AlphaFoldDB" id="A0A2S7UAX3"/>
<dbReference type="Pfam" id="PF05016">
    <property type="entry name" value="ParE_toxin"/>
    <property type="match status" value="1"/>
</dbReference>
<name>A0A2S7UAX3_9FLAO</name>
<gene>
    <name evidence="2" type="ORF">BST92_07355</name>
</gene>
<dbReference type="InterPro" id="IPR035093">
    <property type="entry name" value="RelE/ParE_toxin_dom_sf"/>
</dbReference>
<organism evidence="2 3">
    <name type="scientific">Nonlabens arenilitoris</name>
    <dbReference type="NCBI Taxonomy" id="1217969"/>
    <lineage>
        <taxon>Bacteria</taxon>
        <taxon>Pseudomonadati</taxon>
        <taxon>Bacteroidota</taxon>
        <taxon>Flavobacteriia</taxon>
        <taxon>Flavobacteriales</taxon>
        <taxon>Flavobacteriaceae</taxon>
        <taxon>Nonlabens</taxon>
    </lineage>
</organism>